<dbReference type="Proteomes" id="UP000184170">
    <property type="component" value="Unassembled WGS sequence"/>
</dbReference>
<feature type="transmembrane region" description="Helical" evidence="1">
    <location>
        <begin position="137"/>
        <end position="162"/>
    </location>
</feature>
<keyword evidence="1" id="KW-0472">Membrane</keyword>
<sequence length="586" mass="64313">MADKLSSRVGGTLFGGFFFCMGFGFFTVFVGLTLVDRVGMQGWQPMQAQILSTELKTHRDSDGGTTYRAKANYQYRFNGRDYRGDRVSVHTGSDNFGSYQHDMHRQLSAAKRQGRSVSGWLNPADPSESVLDRELRWILVLFPTMLCSVFMLIGGGIVYLAWRKEAVPDPEVVKDTPWLARPEWSPRGIYSNNKLMVGGAWFIALAVNTISLPCAYIGLEHLAKGKYAGLLLLMVGLFGCYFIYRAIKKTFEHVRFGRVPVVLDPFPGEIGGRVSGYLQFSKWLDAGSRFRVTLQQMKTETKRSGNKTSISNTSLWELSGSGAMRSSGQGSRVHFAIEVPAGMPPSRTNVGNGYWWNLEVKGDMPGVDFKRSYEIPVFHTGAPATATAAAGVKVATAQADFTEQLEAMLDVEQRDGGVLIKQAPGKQSLAWPLVLFGVLFGGIGIGVGFTEAPLLFPIVFSAFGLLFAALGINLLITGYETFIGRDSAVHKVFRRGKEKKQVVWPRSTLRGLCLHKSGSGGSGGKTTEYFDLLLQNSSGETLKVSCGIAGRLPANQLLESVSLLTGLPTLDEYKTRIQLKKEEMQA</sequence>
<keyword evidence="1" id="KW-0812">Transmembrane</keyword>
<name>A0A1M4XH20_9GAMM</name>
<feature type="transmembrane region" description="Helical" evidence="1">
    <location>
        <begin position="12"/>
        <end position="35"/>
    </location>
</feature>
<feature type="transmembrane region" description="Helical" evidence="1">
    <location>
        <begin position="225"/>
        <end position="244"/>
    </location>
</feature>
<dbReference type="OrthoDB" id="6402665at2"/>
<reference evidence="4" key="1">
    <citation type="submission" date="2016-11" db="EMBL/GenBank/DDBJ databases">
        <authorList>
            <person name="Varghese N."/>
            <person name="Submissions S."/>
        </authorList>
    </citation>
    <scope>NUCLEOTIDE SEQUENCE [LARGE SCALE GENOMIC DNA]</scope>
    <source>
        <strain evidence="4">CGMCC 1.7063</strain>
    </source>
</reference>
<dbReference type="RefSeq" id="WP_073272181.1">
    <property type="nucleotide sequence ID" value="NZ_FQVA01000001.1"/>
</dbReference>
<evidence type="ECO:0000313" key="3">
    <source>
        <dbReference type="EMBL" id="SHE92795.1"/>
    </source>
</evidence>
<dbReference type="InterPro" id="IPR021994">
    <property type="entry name" value="DUF3592"/>
</dbReference>
<dbReference type="STRING" id="494016.SAMN04487965_0967"/>
<dbReference type="Pfam" id="PF12158">
    <property type="entry name" value="DUF3592"/>
    <property type="match status" value="1"/>
</dbReference>
<feature type="domain" description="DUF3592" evidence="2">
    <location>
        <begin position="47"/>
        <end position="135"/>
    </location>
</feature>
<evidence type="ECO:0000259" key="2">
    <source>
        <dbReference type="Pfam" id="PF12158"/>
    </source>
</evidence>
<evidence type="ECO:0000256" key="1">
    <source>
        <dbReference type="SAM" id="Phobius"/>
    </source>
</evidence>
<dbReference type="AlphaFoldDB" id="A0A1M4XH20"/>
<proteinExistence type="predicted"/>
<feature type="transmembrane region" description="Helical" evidence="1">
    <location>
        <begin position="195"/>
        <end position="219"/>
    </location>
</feature>
<evidence type="ECO:0000313" key="4">
    <source>
        <dbReference type="Proteomes" id="UP000184170"/>
    </source>
</evidence>
<keyword evidence="4" id="KW-1185">Reference proteome</keyword>
<keyword evidence="1" id="KW-1133">Transmembrane helix</keyword>
<gene>
    <name evidence="3" type="ORF">SAMN04487965_0967</name>
</gene>
<accession>A0A1M4XH20</accession>
<dbReference type="EMBL" id="FQVA01000001">
    <property type="protein sequence ID" value="SHE92795.1"/>
    <property type="molecule type" value="Genomic_DNA"/>
</dbReference>
<protein>
    <recommendedName>
        <fullName evidence="2">DUF3592 domain-containing protein</fullName>
    </recommendedName>
</protein>
<feature type="transmembrane region" description="Helical" evidence="1">
    <location>
        <begin position="429"/>
        <end position="449"/>
    </location>
</feature>
<feature type="transmembrane region" description="Helical" evidence="1">
    <location>
        <begin position="455"/>
        <end position="476"/>
    </location>
</feature>
<organism evidence="3 4">
    <name type="scientific">Microbulbifer donghaiensis</name>
    <dbReference type="NCBI Taxonomy" id="494016"/>
    <lineage>
        <taxon>Bacteria</taxon>
        <taxon>Pseudomonadati</taxon>
        <taxon>Pseudomonadota</taxon>
        <taxon>Gammaproteobacteria</taxon>
        <taxon>Cellvibrionales</taxon>
        <taxon>Microbulbiferaceae</taxon>
        <taxon>Microbulbifer</taxon>
    </lineage>
</organism>